<reference evidence="2 3" key="1">
    <citation type="submission" date="2020-08" db="EMBL/GenBank/DDBJ databases">
        <title>Sequencing the genomes of 1000 actinobacteria strains.</title>
        <authorList>
            <person name="Klenk H.-P."/>
        </authorList>
    </citation>
    <scope>NUCLEOTIDE SEQUENCE [LARGE SCALE GENOMIC DNA]</scope>
    <source>
        <strain evidence="2 3">DSM 102030</strain>
    </source>
</reference>
<organism evidence="2 3">
    <name type="scientific">Lipingzhangella halophila</name>
    <dbReference type="NCBI Taxonomy" id="1783352"/>
    <lineage>
        <taxon>Bacteria</taxon>
        <taxon>Bacillati</taxon>
        <taxon>Actinomycetota</taxon>
        <taxon>Actinomycetes</taxon>
        <taxon>Streptosporangiales</taxon>
        <taxon>Nocardiopsidaceae</taxon>
        <taxon>Lipingzhangella</taxon>
    </lineage>
</organism>
<dbReference type="AlphaFoldDB" id="A0A7W7W5L6"/>
<comment type="caution">
    <text evidence="2">The sequence shown here is derived from an EMBL/GenBank/DDBJ whole genome shotgun (WGS) entry which is preliminary data.</text>
</comment>
<evidence type="ECO:0000256" key="1">
    <source>
        <dbReference type="SAM" id="Coils"/>
    </source>
</evidence>
<proteinExistence type="predicted"/>
<dbReference type="EMBL" id="JACHJT010000001">
    <property type="protein sequence ID" value="MBB4933930.1"/>
    <property type="molecule type" value="Genomic_DNA"/>
</dbReference>
<keyword evidence="1" id="KW-0175">Coiled coil</keyword>
<evidence type="ECO:0000313" key="3">
    <source>
        <dbReference type="Proteomes" id="UP000523007"/>
    </source>
</evidence>
<keyword evidence="3" id="KW-1185">Reference proteome</keyword>
<dbReference type="RefSeq" id="WP_184581577.1">
    <property type="nucleotide sequence ID" value="NZ_JACHJT010000001.1"/>
</dbReference>
<protein>
    <submittedName>
        <fullName evidence="2">Uncharacterized protein</fullName>
    </submittedName>
</protein>
<sequence>MKRREQSQTEQLRQALSEREAQLQEAQARLAALEGSTSLQVGRALTAAAKQPGRGLVKLPRDLFRLWRKSSTSQQASGRARGGQAVRSYETERQEARLLSGTVGLRDPRLVVAGVFSSEARAAIEPYVRVVPLRPHDAQLVFESVEVDVVCVAASAAAPGTLWAHTGDPAMSDRTRALRWVVEAARARGVPSVLVADAPAPPALRTVGFDLVHDGGFGVPLHRFNPIAAEPVRDPEPFRVRSPGAGQAAVERLATTLGGLRGVEPRWEDLPDALRGATVVVADDPELADRALACGARALLLGRSSRSPETGGEAALSAVPVDADTLRSDIASRELDRVREGGPLRPEELRLVLRSLFLSAATPVRLAEIFGSLELAPGSGDASLPLRSRRVSVLALPNDDVTSLSFADDILRQLHPPAEVIVPAGAASFTGVERMRSHGIPVRTVAGMTAETGAAPEAEPGPAEWARLAEAAASPWTALWTTPRGPAYLADALCAAECSDADAVGPAVASWAGAAPPDAEAVDWAAADQDYVFVSAIRPDLARSELVRRGLQPGVWNRRGARLLALGPVRTGSGAATDHARTAPNVS</sequence>
<accession>A0A7W7W5L6</accession>
<feature type="coiled-coil region" evidence="1">
    <location>
        <begin position="2"/>
        <end position="36"/>
    </location>
</feature>
<name>A0A7W7W5L6_9ACTN</name>
<evidence type="ECO:0000313" key="2">
    <source>
        <dbReference type="EMBL" id="MBB4933930.1"/>
    </source>
</evidence>
<dbReference type="Proteomes" id="UP000523007">
    <property type="component" value="Unassembled WGS sequence"/>
</dbReference>
<gene>
    <name evidence="2" type="ORF">F4561_004750</name>
</gene>